<dbReference type="AlphaFoldDB" id="B3QVX3"/>
<comment type="pathway">
    <text evidence="1 7">Pyrimidine metabolism; UMP biosynthesis via de novo pathway; (S)-dihydroorotate from bicarbonate: step 2/3.</text>
</comment>
<evidence type="ECO:0000259" key="9">
    <source>
        <dbReference type="Pfam" id="PF02729"/>
    </source>
</evidence>
<dbReference type="Proteomes" id="UP000001208">
    <property type="component" value="Chromosome"/>
</dbReference>
<keyword evidence="11" id="KW-1185">Reference proteome</keyword>
<dbReference type="STRING" id="517418.Ctha_2176"/>
<name>B3QVX3_CHLT3</name>
<keyword evidence="3 7" id="KW-0808">Transferase</keyword>
<feature type="binding site" evidence="7">
    <location>
        <position position="118"/>
    </location>
    <ligand>
        <name>carbamoyl phosphate</name>
        <dbReference type="ChEBI" id="CHEBI:58228"/>
    </ligand>
</feature>
<dbReference type="NCBIfam" id="NF002032">
    <property type="entry name" value="PRK00856.1"/>
    <property type="match status" value="1"/>
</dbReference>
<dbReference type="InterPro" id="IPR036901">
    <property type="entry name" value="Asp/Orn_carbamoylTrfase_sf"/>
</dbReference>
<dbReference type="InterPro" id="IPR006131">
    <property type="entry name" value="Asp_carbamoyltransf_Asp/Orn-bd"/>
</dbReference>
<feature type="binding site" evidence="7">
    <location>
        <position position="233"/>
    </location>
    <ligand>
        <name>L-aspartate</name>
        <dbReference type="ChEBI" id="CHEBI:29991"/>
    </ligand>
</feature>
<evidence type="ECO:0000256" key="6">
    <source>
        <dbReference type="ARBA" id="ARBA00048859"/>
    </source>
</evidence>
<dbReference type="OrthoDB" id="9774690at2"/>
<dbReference type="GO" id="GO:0006520">
    <property type="term" value="P:amino acid metabolic process"/>
    <property type="evidence" value="ECO:0007669"/>
    <property type="project" value="InterPro"/>
</dbReference>
<dbReference type="Pfam" id="PF02729">
    <property type="entry name" value="OTCace_N"/>
    <property type="match status" value="1"/>
</dbReference>
<dbReference type="EMBL" id="CP001100">
    <property type="protein sequence ID" value="ACF14627.1"/>
    <property type="molecule type" value="Genomic_DNA"/>
</dbReference>
<dbReference type="PANTHER" id="PTHR45753:SF6">
    <property type="entry name" value="ASPARTATE CARBAMOYLTRANSFERASE"/>
    <property type="match status" value="1"/>
</dbReference>
<dbReference type="PRINTS" id="PR00101">
    <property type="entry name" value="ATCASE"/>
</dbReference>
<evidence type="ECO:0000259" key="8">
    <source>
        <dbReference type="Pfam" id="PF00185"/>
    </source>
</evidence>
<evidence type="ECO:0000256" key="3">
    <source>
        <dbReference type="ARBA" id="ARBA00022679"/>
    </source>
</evidence>
<comment type="catalytic activity">
    <reaction evidence="6 7">
        <text>carbamoyl phosphate + L-aspartate = N-carbamoyl-L-aspartate + phosphate + H(+)</text>
        <dbReference type="Rhea" id="RHEA:20013"/>
        <dbReference type="ChEBI" id="CHEBI:15378"/>
        <dbReference type="ChEBI" id="CHEBI:29991"/>
        <dbReference type="ChEBI" id="CHEBI:32814"/>
        <dbReference type="ChEBI" id="CHEBI:43474"/>
        <dbReference type="ChEBI" id="CHEBI:58228"/>
        <dbReference type="EC" id="2.1.3.2"/>
    </reaction>
</comment>
<reference evidence="10 11" key="1">
    <citation type="submission" date="2008-06" db="EMBL/GenBank/DDBJ databases">
        <title>Complete sequence of Chloroherpeton thalassium ATCC 35110.</title>
        <authorList>
            <consortium name="US DOE Joint Genome Institute"/>
            <person name="Lucas S."/>
            <person name="Copeland A."/>
            <person name="Lapidus A."/>
            <person name="Glavina del Rio T."/>
            <person name="Dalin E."/>
            <person name="Tice H."/>
            <person name="Bruce D."/>
            <person name="Goodwin L."/>
            <person name="Pitluck S."/>
            <person name="Schmutz J."/>
            <person name="Larimer F."/>
            <person name="Land M."/>
            <person name="Hauser L."/>
            <person name="Kyrpides N."/>
            <person name="Mikhailova N."/>
            <person name="Liu Z."/>
            <person name="Li T."/>
            <person name="Zhao F."/>
            <person name="Overmann J."/>
            <person name="Bryant D.A."/>
            <person name="Richardson P."/>
        </authorList>
    </citation>
    <scope>NUCLEOTIDE SEQUENCE [LARGE SCALE GENOMIC DNA]</scope>
    <source>
        <strain evidence="11">ATCC 35110 / GB-78</strain>
    </source>
</reference>
<comment type="function">
    <text evidence="5 7">Catalyzes the condensation of carbamoyl phosphate and aspartate to form carbamoyl aspartate and inorganic phosphate, the committed step in the de novo pyrimidine nucleotide biosynthesis pathway.</text>
</comment>
<dbReference type="GO" id="GO:0005829">
    <property type="term" value="C:cytosol"/>
    <property type="evidence" value="ECO:0007669"/>
    <property type="project" value="TreeGrafter"/>
</dbReference>
<dbReference type="GO" id="GO:0016597">
    <property type="term" value="F:amino acid binding"/>
    <property type="evidence" value="ECO:0007669"/>
    <property type="project" value="InterPro"/>
</dbReference>
<dbReference type="GO" id="GO:0004070">
    <property type="term" value="F:aspartate carbamoyltransferase activity"/>
    <property type="evidence" value="ECO:0007669"/>
    <property type="project" value="UniProtKB-UniRule"/>
</dbReference>
<dbReference type="PROSITE" id="PS00097">
    <property type="entry name" value="CARBAMOYLTRANSFERASE"/>
    <property type="match status" value="1"/>
</dbReference>
<dbReference type="GO" id="GO:0044205">
    <property type="term" value="P:'de novo' UMP biosynthetic process"/>
    <property type="evidence" value="ECO:0007669"/>
    <property type="project" value="UniProtKB-UniRule"/>
</dbReference>
<feature type="domain" description="Aspartate/ornithine carbamoyltransferase Asp/Orn-binding" evidence="8">
    <location>
        <begin position="165"/>
        <end position="317"/>
    </location>
</feature>
<keyword evidence="4 7" id="KW-0665">Pyrimidine biosynthesis</keyword>
<dbReference type="NCBIfam" id="TIGR00670">
    <property type="entry name" value="asp_carb_tr"/>
    <property type="match status" value="1"/>
</dbReference>
<feature type="binding site" evidence="7">
    <location>
        <position position="275"/>
    </location>
    <ligand>
        <name>carbamoyl phosphate</name>
        <dbReference type="ChEBI" id="CHEBI:58228"/>
    </ligand>
</feature>
<evidence type="ECO:0000256" key="5">
    <source>
        <dbReference type="ARBA" id="ARBA00043884"/>
    </source>
</evidence>
<proteinExistence type="inferred from homology"/>
<dbReference type="HOGENOM" id="CLU_043846_2_0_10"/>
<dbReference type="PANTHER" id="PTHR45753">
    <property type="entry name" value="ORNITHINE CARBAMOYLTRANSFERASE, MITOCHONDRIAL"/>
    <property type="match status" value="1"/>
</dbReference>
<dbReference type="InterPro" id="IPR002082">
    <property type="entry name" value="Asp_carbamoyltransf"/>
</dbReference>
<feature type="binding site" evidence="7">
    <location>
        <position position="96"/>
    </location>
    <ligand>
        <name>L-aspartate</name>
        <dbReference type="ChEBI" id="CHEBI:29991"/>
    </ligand>
</feature>
<dbReference type="SUPFAM" id="SSF53671">
    <property type="entry name" value="Aspartate/ornithine carbamoyltransferase"/>
    <property type="match status" value="1"/>
</dbReference>
<dbReference type="EC" id="2.1.3.2" evidence="7"/>
<dbReference type="InterPro" id="IPR006130">
    <property type="entry name" value="Asp/Orn_carbamoylTrfase"/>
</dbReference>
<feature type="binding site" evidence="7">
    <location>
        <position position="69"/>
    </location>
    <ligand>
        <name>carbamoyl phosphate</name>
        <dbReference type="ChEBI" id="CHEBI:58228"/>
    </ligand>
</feature>
<dbReference type="Pfam" id="PF00185">
    <property type="entry name" value="OTCace"/>
    <property type="match status" value="1"/>
</dbReference>
<dbReference type="GO" id="GO:0006207">
    <property type="term" value="P:'de novo' pyrimidine nucleobase biosynthetic process"/>
    <property type="evidence" value="ECO:0007669"/>
    <property type="project" value="InterPro"/>
</dbReference>
<evidence type="ECO:0000256" key="7">
    <source>
        <dbReference type="HAMAP-Rule" id="MF_00001"/>
    </source>
</evidence>
<feature type="binding site" evidence="7">
    <location>
        <position position="149"/>
    </location>
    <ligand>
        <name>carbamoyl phosphate</name>
        <dbReference type="ChEBI" id="CHEBI:58228"/>
    </ligand>
</feature>
<feature type="binding site" evidence="7">
    <location>
        <position position="179"/>
    </location>
    <ligand>
        <name>L-aspartate</name>
        <dbReference type="ChEBI" id="CHEBI:29991"/>
    </ligand>
</feature>
<feature type="binding site" evidence="7">
    <location>
        <position position="146"/>
    </location>
    <ligand>
        <name>carbamoyl phosphate</name>
        <dbReference type="ChEBI" id="CHEBI:58228"/>
    </ligand>
</feature>
<comment type="subunit">
    <text evidence="7">Heterododecamer (2C3:3R2) of six catalytic PyrB chains organized as two trimers (C3), and six regulatory PyrI chains organized as three dimers (R2).</text>
</comment>
<feature type="binding site" evidence="7">
    <location>
        <position position="68"/>
    </location>
    <ligand>
        <name>carbamoyl phosphate</name>
        <dbReference type="ChEBI" id="CHEBI:58228"/>
    </ligand>
</feature>
<evidence type="ECO:0000313" key="10">
    <source>
        <dbReference type="EMBL" id="ACF14627.1"/>
    </source>
</evidence>
<dbReference type="UniPathway" id="UPA00070">
    <property type="reaction ID" value="UER00116"/>
</dbReference>
<sequence>MRVFFSKSILFIAVKHLLGLYHTSHHDISSILDLASFYKKSIMETPSEHFSDLMGKIIVLAFFENSTRTRTSFDLAARKLGASTVNFTASASSIQKGETMLDTIATLEAMQVDAFIVRHKDSGAPHTIAKHSRKTIINAGDGTHEHPTQALLDMLTLQETFGKLNGLKILILGDILHSRVARSNIFGLQKMGAEVSVCAPTTLLPTAINAFGVKVYHDLNRAVSEVDAVIVLRIQLERESGGYIPSINEYSSFYALTEEKLSERNGKLVVLHPGPINREIELSGIIADETCEKAPSQSKILNQVTNGIAVRMSVLKHLL</sequence>
<evidence type="ECO:0000256" key="1">
    <source>
        <dbReference type="ARBA" id="ARBA00004852"/>
    </source>
</evidence>
<evidence type="ECO:0000256" key="4">
    <source>
        <dbReference type="ARBA" id="ARBA00022975"/>
    </source>
</evidence>
<dbReference type="HAMAP" id="MF_00001">
    <property type="entry name" value="Asp_carb_tr"/>
    <property type="match status" value="1"/>
</dbReference>
<evidence type="ECO:0000313" key="11">
    <source>
        <dbReference type="Proteomes" id="UP000001208"/>
    </source>
</evidence>
<accession>B3QVX3</accession>
<protein>
    <recommendedName>
        <fullName evidence="7">Aspartate carbamoyltransferase</fullName>
        <ecNumber evidence="7">2.1.3.2</ecNumber>
    </recommendedName>
    <alternativeName>
        <fullName evidence="7">Aspartate transcarbamylase</fullName>
        <shortName evidence="7">ATCase</shortName>
    </alternativeName>
</protein>
<dbReference type="Gene3D" id="3.40.50.1370">
    <property type="entry name" value="Aspartate/ornithine carbamoyltransferase"/>
    <property type="match status" value="2"/>
</dbReference>
<comment type="similarity">
    <text evidence="2 7">Belongs to the aspartate/ornithine carbamoyltransferase superfamily. ATCase family.</text>
</comment>
<dbReference type="InterPro" id="IPR006132">
    <property type="entry name" value="Asp/Orn_carbamoyltranf_P-bd"/>
</dbReference>
<dbReference type="KEGG" id="cts:Ctha_2176"/>
<dbReference type="eggNOG" id="COG0540">
    <property type="taxonomic scope" value="Bacteria"/>
</dbReference>
<gene>
    <name evidence="7" type="primary">pyrB</name>
    <name evidence="10" type="ordered locus">Ctha_2176</name>
</gene>
<feature type="domain" description="Aspartate/ornithine carbamoyltransferase carbamoyl-P binding" evidence="9">
    <location>
        <begin position="15"/>
        <end position="159"/>
    </location>
</feature>
<evidence type="ECO:0000256" key="2">
    <source>
        <dbReference type="ARBA" id="ARBA00008896"/>
    </source>
</evidence>
<dbReference type="PRINTS" id="PR00100">
    <property type="entry name" value="AOTCASE"/>
</dbReference>
<organism evidence="10 11">
    <name type="scientific">Chloroherpeton thalassium (strain ATCC 35110 / GB-78)</name>
    <dbReference type="NCBI Taxonomy" id="517418"/>
    <lineage>
        <taxon>Bacteria</taxon>
        <taxon>Pseudomonadati</taxon>
        <taxon>Chlorobiota</taxon>
        <taxon>Chlorobiia</taxon>
        <taxon>Chlorobiales</taxon>
        <taxon>Chloroherpetonaceae</taxon>
        <taxon>Chloroherpeton</taxon>
    </lineage>
</organism>
<feature type="binding site" evidence="7">
    <location>
        <position position="274"/>
    </location>
    <ligand>
        <name>carbamoyl phosphate</name>
        <dbReference type="ChEBI" id="CHEBI:58228"/>
    </ligand>
</feature>